<keyword evidence="5" id="KW-1133">Transmembrane helix</keyword>
<feature type="region of interest" description="Disordered" evidence="4">
    <location>
        <begin position="71"/>
        <end position="100"/>
    </location>
</feature>
<keyword evidence="5" id="KW-0812">Transmembrane</keyword>
<keyword evidence="2 3" id="KW-0802">TPR repeat</keyword>
<protein>
    <submittedName>
        <fullName evidence="6">Uncharacterized protein</fullName>
    </submittedName>
</protein>
<dbReference type="SUPFAM" id="SSF48452">
    <property type="entry name" value="TPR-like"/>
    <property type="match status" value="3"/>
</dbReference>
<reference evidence="6 7" key="1">
    <citation type="submission" date="2018-05" db="EMBL/GenBank/DDBJ databases">
        <title>Kangiella spongicola genome sequence.</title>
        <authorList>
            <person name="Maclea K.S."/>
            <person name="Goen A.E."/>
            <person name="Kelley C."/>
            <person name="Underriner A."/>
            <person name="Silverwood T."/>
            <person name="Trachtenberg A.M."/>
        </authorList>
    </citation>
    <scope>NUCLEOTIDE SEQUENCE [LARGE SCALE GENOMIC DNA]</scope>
    <source>
        <strain evidence="6 7">ATCC BAA-2076</strain>
    </source>
</reference>
<dbReference type="PROSITE" id="PS50005">
    <property type="entry name" value="TPR"/>
    <property type="match status" value="1"/>
</dbReference>
<accession>A0A318D5Z6</accession>
<gene>
    <name evidence="6" type="ORF">DL796_09675</name>
</gene>
<dbReference type="Pfam" id="PF13432">
    <property type="entry name" value="TPR_16"/>
    <property type="match status" value="2"/>
</dbReference>
<evidence type="ECO:0000256" key="1">
    <source>
        <dbReference type="ARBA" id="ARBA00022737"/>
    </source>
</evidence>
<evidence type="ECO:0000256" key="2">
    <source>
        <dbReference type="ARBA" id="ARBA00022803"/>
    </source>
</evidence>
<dbReference type="InterPro" id="IPR051012">
    <property type="entry name" value="CellSynth/LPSAsmb/PSIAsmb"/>
</dbReference>
<evidence type="ECO:0000256" key="5">
    <source>
        <dbReference type="SAM" id="Phobius"/>
    </source>
</evidence>
<dbReference type="Gene3D" id="1.25.40.10">
    <property type="entry name" value="Tetratricopeptide repeat domain"/>
    <property type="match status" value="2"/>
</dbReference>
<dbReference type="PROSITE" id="PS50293">
    <property type="entry name" value="TPR_REGION"/>
    <property type="match status" value="1"/>
</dbReference>
<sequence>MVALASKFRTFNTKVFLEKWRRHVTTPKYNKGLSAPALCAIALVLTVILLIVEHAQREVINDGTLIQIDVDDSPSESVDSGSDDDEFDIPKSVPEGQPNGEITNEVIKDTVLALSDYDFSKKVLWRIHRLEPLKGFSEADKNEILFRAAVQLFSNGEYKKAHTLIGKLPRAMRHKERPGFYYALALSKDNEIDRAIRAYQGQLERFPHHQASAINYGLLLHDAKQYEKAVKAFKYAVNTTSGRRKAKSYRNLGKAYFELGEYDKAAKRFKKAIEYQPTNSTSWLHLAEAQQKLPKFSQKEVLETYRKASSLAPNRYTPALKRANYLFSQLLFAEAEDGYAEARKRSSGIVDTILMQSINYLAAGNLDKAKKTASSAKQPSDDQELLLNLIIALSDQDYNKAAEVVKAIDKEKRFDNKNLYHYLRLKLAVISKDEQYIKAFNKDLFEDSIVGWPSQLEYARALLLLEQYEEAQQIAATLAEKLPNSAEAHLINGQLQLHNGQELPGFNSLKHAFNIYPESRRVAFIYAHENFKFERYKESIKIINSLLKNHPKDIEALELKAQAHHAIGENDLARAAYTEAFELDEKNIHSIYALAKLESDLGNKQQSLTVLKDLLDRDSSYIAARELKAKILCEQRRFAECLSEADKILGLDKDNEKAKALLEKHQDKREIATDSEDSDSEKERAEMDADKADKGAKAKSKKSSDKKTTKKDDS</sequence>
<evidence type="ECO:0000313" key="7">
    <source>
        <dbReference type="Proteomes" id="UP000247689"/>
    </source>
</evidence>
<proteinExistence type="predicted"/>
<dbReference type="PANTHER" id="PTHR45586">
    <property type="entry name" value="TPR REPEAT-CONTAINING PROTEIN PA4667"/>
    <property type="match status" value="1"/>
</dbReference>
<feature type="region of interest" description="Disordered" evidence="4">
    <location>
        <begin position="662"/>
        <end position="714"/>
    </location>
</feature>
<dbReference type="PANTHER" id="PTHR45586:SF1">
    <property type="entry name" value="LIPOPOLYSACCHARIDE ASSEMBLY PROTEIN B"/>
    <property type="match status" value="1"/>
</dbReference>
<evidence type="ECO:0000313" key="6">
    <source>
        <dbReference type="EMBL" id="PXF62594.1"/>
    </source>
</evidence>
<feature type="repeat" description="TPR" evidence="3">
    <location>
        <begin position="246"/>
        <end position="279"/>
    </location>
</feature>
<dbReference type="OrthoDB" id="6188858at2"/>
<keyword evidence="5" id="KW-0472">Membrane</keyword>
<dbReference type="InterPro" id="IPR019734">
    <property type="entry name" value="TPR_rpt"/>
</dbReference>
<keyword evidence="1" id="KW-0677">Repeat</keyword>
<evidence type="ECO:0000256" key="4">
    <source>
        <dbReference type="SAM" id="MobiDB-lite"/>
    </source>
</evidence>
<feature type="compositionally biased region" description="Basic and acidic residues" evidence="4">
    <location>
        <begin position="681"/>
        <end position="714"/>
    </location>
</feature>
<keyword evidence="7" id="KW-1185">Reference proteome</keyword>
<feature type="transmembrane region" description="Helical" evidence="5">
    <location>
        <begin position="32"/>
        <end position="52"/>
    </location>
</feature>
<dbReference type="SMART" id="SM00028">
    <property type="entry name" value="TPR"/>
    <property type="match status" value="5"/>
</dbReference>
<evidence type="ECO:0000256" key="3">
    <source>
        <dbReference type="PROSITE-ProRule" id="PRU00339"/>
    </source>
</evidence>
<organism evidence="6 7">
    <name type="scientific">Kangiella spongicola</name>
    <dbReference type="NCBI Taxonomy" id="796379"/>
    <lineage>
        <taxon>Bacteria</taxon>
        <taxon>Pseudomonadati</taxon>
        <taxon>Pseudomonadota</taxon>
        <taxon>Gammaproteobacteria</taxon>
        <taxon>Kangiellales</taxon>
        <taxon>Kangiellaceae</taxon>
        <taxon>Kangiella</taxon>
    </lineage>
</organism>
<feature type="compositionally biased region" description="Basic and acidic residues" evidence="4">
    <location>
        <begin position="662"/>
        <end position="672"/>
    </location>
</feature>
<dbReference type="AlphaFoldDB" id="A0A318D5Z6"/>
<comment type="caution">
    <text evidence="6">The sequence shown here is derived from an EMBL/GenBank/DDBJ whole genome shotgun (WGS) entry which is preliminary data.</text>
</comment>
<dbReference type="EMBL" id="QICH01000003">
    <property type="protein sequence ID" value="PXF62594.1"/>
    <property type="molecule type" value="Genomic_DNA"/>
</dbReference>
<dbReference type="InterPro" id="IPR011990">
    <property type="entry name" value="TPR-like_helical_dom_sf"/>
</dbReference>
<dbReference type="Proteomes" id="UP000247689">
    <property type="component" value="Unassembled WGS sequence"/>
</dbReference>
<name>A0A318D5Z6_9GAMM</name>
<dbReference type="Pfam" id="PF13414">
    <property type="entry name" value="TPR_11"/>
    <property type="match status" value="1"/>
</dbReference>